<evidence type="ECO:0000256" key="6">
    <source>
        <dbReference type="ARBA" id="ARBA00022989"/>
    </source>
</evidence>
<evidence type="ECO:0000256" key="8">
    <source>
        <dbReference type="SAM" id="Phobius"/>
    </source>
</evidence>
<gene>
    <name evidence="10" type="ORF">COS76_03780</name>
</gene>
<dbReference type="EMBL" id="PEVY01000080">
    <property type="protein sequence ID" value="PIU74873.1"/>
    <property type="molecule type" value="Genomic_DNA"/>
</dbReference>
<dbReference type="GO" id="GO:0009103">
    <property type="term" value="P:lipopolysaccharide biosynthetic process"/>
    <property type="evidence" value="ECO:0007669"/>
    <property type="project" value="UniProtKB-ARBA"/>
</dbReference>
<feature type="transmembrane region" description="Helical" evidence="8">
    <location>
        <begin position="174"/>
        <end position="203"/>
    </location>
</feature>
<proteinExistence type="predicted"/>
<evidence type="ECO:0000256" key="3">
    <source>
        <dbReference type="ARBA" id="ARBA00022676"/>
    </source>
</evidence>
<evidence type="ECO:0000259" key="9">
    <source>
        <dbReference type="Pfam" id="PF13231"/>
    </source>
</evidence>
<dbReference type="Pfam" id="PF13231">
    <property type="entry name" value="PMT_2"/>
    <property type="match status" value="1"/>
</dbReference>
<evidence type="ECO:0000256" key="7">
    <source>
        <dbReference type="ARBA" id="ARBA00023136"/>
    </source>
</evidence>
<comment type="subcellular location">
    <subcellularLocation>
        <location evidence="1">Cell membrane</location>
        <topology evidence="1">Multi-pass membrane protein</topology>
    </subcellularLocation>
</comment>
<keyword evidence="2" id="KW-1003">Cell membrane</keyword>
<feature type="transmembrane region" description="Helical" evidence="8">
    <location>
        <begin position="274"/>
        <end position="291"/>
    </location>
</feature>
<protein>
    <recommendedName>
        <fullName evidence="9">Glycosyltransferase RgtA/B/C/D-like domain-containing protein</fullName>
    </recommendedName>
</protein>
<evidence type="ECO:0000256" key="2">
    <source>
        <dbReference type="ARBA" id="ARBA00022475"/>
    </source>
</evidence>
<feature type="transmembrane region" description="Helical" evidence="8">
    <location>
        <begin position="297"/>
        <end position="317"/>
    </location>
</feature>
<feature type="transmembrane region" description="Helical" evidence="8">
    <location>
        <begin position="249"/>
        <end position="267"/>
    </location>
</feature>
<sequence>MDQFNASLWGDEAWAATLAVKPVLKIIQIVSRDTSPPLYYLLLHFWMKFFGTSEISIRSLSFSLFLATAVTVFFIGKKLFDKKTGFLAALFTLVNPFLFNYAFEGRMYSLLALSCALSIYFFVKKNRLGFILSTTAALYTHHFAIFIVVFEGFWTLTRIKRLSFKKIWKEFKDFFIIALLYLPWLYPLYLQTSLVSSGFWLGRPTLKNLIQTARQFLIGSGNEIFRKLAFLGILLALAGRRWLDNKSKTVFLFGWFFTPLLLTFLISQRFQSIFYDRYLLATIPAALLVLSSNRRKITVFFLLFSMFFLLILDIHYFTHPTKRPFRELATFIKNNASGVALINYSGSAHHLFESKYYGLSAPIYSPQPLPFYTGTALMEKSDVIDKLPNEKIIGVITSNPEEKVKLPGYSLIKSKQFESLSFIWMEKTF</sequence>
<evidence type="ECO:0000256" key="4">
    <source>
        <dbReference type="ARBA" id="ARBA00022679"/>
    </source>
</evidence>
<evidence type="ECO:0000256" key="5">
    <source>
        <dbReference type="ARBA" id="ARBA00022692"/>
    </source>
</evidence>
<keyword evidence="4" id="KW-0808">Transferase</keyword>
<keyword evidence="6 8" id="KW-1133">Transmembrane helix</keyword>
<dbReference type="InterPro" id="IPR038731">
    <property type="entry name" value="RgtA/B/C-like"/>
</dbReference>
<keyword evidence="7 8" id="KW-0472">Membrane</keyword>
<reference evidence="11" key="1">
    <citation type="submission" date="2017-09" db="EMBL/GenBank/DDBJ databases">
        <title>Depth-based differentiation of microbial function through sediment-hosted aquifers and enrichment of novel symbionts in the deep terrestrial subsurface.</title>
        <authorList>
            <person name="Probst A.J."/>
            <person name="Ladd B."/>
            <person name="Jarett J.K."/>
            <person name="Geller-Mcgrath D.E."/>
            <person name="Sieber C.M.K."/>
            <person name="Emerson J.B."/>
            <person name="Anantharaman K."/>
            <person name="Thomas B.C."/>
            <person name="Malmstrom R."/>
            <person name="Stieglmeier M."/>
            <person name="Klingl A."/>
            <person name="Woyke T."/>
            <person name="Ryan C.M."/>
            <person name="Banfield J.F."/>
        </authorList>
    </citation>
    <scope>NUCLEOTIDE SEQUENCE [LARGE SCALE GENOMIC DNA]</scope>
</reference>
<dbReference type="PANTHER" id="PTHR33908:SF11">
    <property type="entry name" value="MEMBRANE PROTEIN"/>
    <property type="match status" value="1"/>
</dbReference>
<name>A0A2M7AWD8_9BACT</name>
<evidence type="ECO:0000313" key="10">
    <source>
        <dbReference type="EMBL" id="PIU74873.1"/>
    </source>
</evidence>
<keyword evidence="5 8" id="KW-0812">Transmembrane</keyword>
<dbReference type="GO" id="GO:0005886">
    <property type="term" value="C:plasma membrane"/>
    <property type="evidence" value="ECO:0007669"/>
    <property type="project" value="UniProtKB-SubCell"/>
</dbReference>
<organism evidence="10 11">
    <name type="scientific">Candidatus Portnoybacteria bacterium CG06_land_8_20_14_3_00_39_12</name>
    <dbReference type="NCBI Taxonomy" id="1974809"/>
    <lineage>
        <taxon>Bacteria</taxon>
        <taxon>Candidatus Portnoyibacteriota</taxon>
    </lineage>
</organism>
<feature type="transmembrane region" description="Helical" evidence="8">
    <location>
        <begin position="224"/>
        <end position="243"/>
    </location>
</feature>
<dbReference type="Proteomes" id="UP000228775">
    <property type="component" value="Unassembled WGS sequence"/>
</dbReference>
<feature type="domain" description="Glycosyltransferase RgtA/B/C/D-like" evidence="9">
    <location>
        <begin position="35"/>
        <end position="186"/>
    </location>
</feature>
<feature type="transmembrane region" description="Helical" evidence="8">
    <location>
        <begin position="55"/>
        <end position="75"/>
    </location>
</feature>
<accession>A0A2M7AWD8</accession>
<comment type="caution">
    <text evidence="10">The sequence shown here is derived from an EMBL/GenBank/DDBJ whole genome shotgun (WGS) entry which is preliminary data.</text>
</comment>
<evidence type="ECO:0000256" key="1">
    <source>
        <dbReference type="ARBA" id="ARBA00004651"/>
    </source>
</evidence>
<dbReference type="InterPro" id="IPR050297">
    <property type="entry name" value="LipidA_mod_glycosyltrf_83"/>
</dbReference>
<keyword evidence="3" id="KW-0328">Glycosyltransferase</keyword>
<feature type="transmembrane region" description="Helical" evidence="8">
    <location>
        <begin position="84"/>
        <end position="101"/>
    </location>
</feature>
<feature type="transmembrane region" description="Helical" evidence="8">
    <location>
        <begin position="130"/>
        <end position="154"/>
    </location>
</feature>
<dbReference type="GO" id="GO:0016763">
    <property type="term" value="F:pentosyltransferase activity"/>
    <property type="evidence" value="ECO:0007669"/>
    <property type="project" value="TreeGrafter"/>
</dbReference>
<evidence type="ECO:0000313" key="11">
    <source>
        <dbReference type="Proteomes" id="UP000228775"/>
    </source>
</evidence>
<dbReference type="AlphaFoldDB" id="A0A2M7AWD8"/>
<dbReference type="PANTHER" id="PTHR33908">
    <property type="entry name" value="MANNOSYLTRANSFERASE YKCB-RELATED"/>
    <property type="match status" value="1"/>
</dbReference>